<feature type="disulfide bond" evidence="14">
    <location>
        <begin position="4387"/>
        <end position="4397"/>
    </location>
</feature>
<feature type="domain" description="Ig-like" evidence="17">
    <location>
        <begin position="835"/>
        <end position="923"/>
    </location>
</feature>
<dbReference type="InterPro" id="IPR050958">
    <property type="entry name" value="Cell_Adh-Cytoskel_Orgn"/>
</dbReference>
<feature type="domain" description="Ig-like" evidence="17">
    <location>
        <begin position="1473"/>
        <end position="1560"/>
    </location>
</feature>
<feature type="domain" description="Ig-like" evidence="17">
    <location>
        <begin position="1021"/>
        <end position="1100"/>
    </location>
</feature>
<name>A0A7M7PMR4_STRPU</name>
<dbReference type="FunFam" id="2.60.40.10:FF:002468">
    <property type="entry name" value="High Incidence of Males (Increased X chromosome loss)"/>
    <property type="match status" value="2"/>
</dbReference>
<dbReference type="RefSeq" id="XP_030853396.1">
    <property type="nucleotide sequence ID" value="XM_030997536.1"/>
</dbReference>
<dbReference type="FunFam" id="2.60.40.10:FF:001131">
    <property type="entry name" value="Hemicentin 1"/>
    <property type="match status" value="1"/>
</dbReference>
<dbReference type="PROSITE" id="PS01187">
    <property type="entry name" value="EGF_CA"/>
    <property type="match status" value="3"/>
</dbReference>
<dbReference type="InterPro" id="IPR036383">
    <property type="entry name" value="TSP1_rpt_sf"/>
</dbReference>
<evidence type="ECO:0000256" key="2">
    <source>
        <dbReference type="ARBA" id="ARBA00004498"/>
    </source>
</evidence>
<feature type="domain" description="Ig-like" evidence="17">
    <location>
        <begin position="745"/>
        <end position="830"/>
    </location>
</feature>
<dbReference type="PROSITE" id="PS50092">
    <property type="entry name" value="TSP1"/>
    <property type="match status" value="5"/>
</dbReference>
<dbReference type="SUPFAM" id="SSF53300">
    <property type="entry name" value="vWA-like"/>
    <property type="match status" value="1"/>
</dbReference>
<dbReference type="InterPro" id="IPR036179">
    <property type="entry name" value="Ig-like_dom_sf"/>
</dbReference>
<dbReference type="FunFam" id="2.60.40.10:FF:000032">
    <property type="entry name" value="palladin isoform X1"/>
    <property type="match status" value="13"/>
</dbReference>
<dbReference type="SMART" id="SM00179">
    <property type="entry name" value="EGF_CA"/>
    <property type="match status" value="8"/>
</dbReference>
<keyword evidence="13" id="KW-0393">Immunoglobulin domain</keyword>
<feature type="domain" description="Ig-like" evidence="17">
    <location>
        <begin position="2120"/>
        <end position="2204"/>
    </location>
</feature>
<dbReference type="InterPro" id="IPR013098">
    <property type="entry name" value="Ig_I-set"/>
</dbReference>
<feature type="domain" description="Ig-like" evidence="17">
    <location>
        <begin position="1747"/>
        <end position="1833"/>
    </location>
</feature>
<dbReference type="Gene3D" id="2.40.155.10">
    <property type="entry name" value="Green fluorescent protein"/>
    <property type="match status" value="1"/>
</dbReference>
<feature type="domain" description="Ig-like" evidence="17">
    <location>
        <begin position="2773"/>
        <end position="2861"/>
    </location>
</feature>
<dbReference type="GO" id="GO:0005509">
    <property type="term" value="F:calcium ion binding"/>
    <property type="evidence" value="ECO:0007669"/>
    <property type="project" value="InterPro"/>
</dbReference>
<keyword evidence="9" id="KW-0106">Calcium</keyword>
<feature type="chain" id="PRO_5029648635" description="Hemicentin-1" evidence="15">
    <location>
        <begin position="28"/>
        <end position="4596"/>
    </location>
</feature>
<dbReference type="InterPro" id="IPR007110">
    <property type="entry name" value="Ig-like_dom"/>
</dbReference>
<dbReference type="FunFam" id="2.60.40.10:FF:000706">
    <property type="entry name" value="Hemicentin 1"/>
    <property type="match status" value="1"/>
</dbReference>
<keyword evidence="3" id="KW-1003">Cell membrane</keyword>
<feature type="domain" description="Ig-like" evidence="17">
    <location>
        <begin position="2866"/>
        <end position="2957"/>
    </location>
</feature>
<feature type="domain" description="EGF-like" evidence="16">
    <location>
        <begin position="4108"/>
        <end position="4143"/>
    </location>
</feature>
<dbReference type="CDD" id="cd00096">
    <property type="entry name" value="Ig"/>
    <property type="match status" value="8"/>
</dbReference>
<keyword evidence="7 15" id="KW-0732">Signal</keyword>
<evidence type="ECO:0008006" key="21">
    <source>
        <dbReference type="Google" id="ProtNLM"/>
    </source>
</evidence>
<dbReference type="CDD" id="cd00198">
    <property type="entry name" value="vWFA"/>
    <property type="match status" value="1"/>
</dbReference>
<comment type="subcellular location">
    <subcellularLocation>
        <location evidence="1">Cell membrane</location>
    </subcellularLocation>
    <subcellularLocation>
        <location evidence="2">Secreted</location>
        <location evidence="2">Extracellular space</location>
        <location evidence="2">Extracellular matrix</location>
    </subcellularLocation>
</comment>
<feature type="domain" description="Ig-like" evidence="17">
    <location>
        <begin position="1106"/>
        <end position="1195"/>
    </location>
</feature>
<feature type="domain" description="Ig-like" evidence="17">
    <location>
        <begin position="2398"/>
        <end position="2474"/>
    </location>
</feature>
<feature type="domain" description="Ig-like" evidence="17">
    <location>
        <begin position="3230"/>
        <end position="3318"/>
    </location>
</feature>
<evidence type="ECO:0000256" key="7">
    <source>
        <dbReference type="ARBA" id="ARBA00022729"/>
    </source>
</evidence>
<dbReference type="SUPFAM" id="SSF48726">
    <property type="entry name" value="Immunoglobulin"/>
    <property type="match status" value="34"/>
</dbReference>
<dbReference type="FunFam" id="2.60.40.10:FF:002373">
    <property type="entry name" value="High Incidence of Males (Increased X chromosome loss)"/>
    <property type="match status" value="1"/>
</dbReference>
<dbReference type="FunFam" id="2.60.40.10:FF:000186">
    <property type="entry name" value="Hemicentin 1"/>
    <property type="match status" value="1"/>
</dbReference>
<evidence type="ECO:0000256" key="15">
    <source>
        <dbReference type="SAM" id="SignalP"/>
    </source>
</evidence>
<dbReference type="Gene3D" id="2.60.40.10">
    <property type="entry name" value="Immunoglobulins"/>
    <property type="match status" value="34"/>
</dbReference>
<feature type="domain" description="Nidogen G2 beta-barrel" evidence="18">
    <location>
        <begin position="3874"/>
        <end position="4094"/>
    </location>
</feature>
<dbReference type="InterPro" id="IPR000152">
    <property type="entry name" value="EGF-type_Asp/Asn_hydroxyl_site"/>
</dbReference>
<reference evidence="19" key="2">
    <citation type="submission" date="2021-01" db="UniProtKB">
        <authorList>
            <consortium name="EnsemblMetazoa"/>
        </authorList>
    </citation>
    <scope>IDENTIFICATION</scope>
</reference>
<keyword evidence="12" id="KW-0325">Glycoprotein</keyword>
<dbReference type="GeneID" id="574679"/>
<dbReference type="InterPro" id="IPR036465">
    <property type="entry name" value="vWFA_dom_sf"/>
</dbReference>
<dbReference type="SUPFAM" id="SSF82895">
    <property type="entry name" value="TSP-1 type 1 repeat"/>
    <property type="match status" value="5"/>
</dbReference>
<dbReference type="InterPro" id="IPR056475">
    <property type="entry name" value="GBD_Hemicentin/VWA7"/>
</dbReference>
<dbReference type="InterPro" id="IPR056861">
    <property type="entry name" value="HMCN1-like_VWA"/>
</dbReference>
<evidence type="ECO:0000256" key="5">
    <source>
        <dbReference type="ARBA" id="ARBA00022530"/>
    </source>
</evidence>
<feature type="domain" description="Ig-like" evidence="17">
    <location>
        <begin position="2675"/>
        <end position="2765"/>
    </location>
</feature>
<dbReference type="GO" id="GO:0005886">
    <property type="term" value="C:plasma membrane"/>
    <property type="evidence" value="ECO:0007669"/>
    <property type="project" value="UniProtKB-SubCell"/>
</dbReference>
<evidence type="ECO:0000256" key="13">
    <source>
        <dbReference type="ARBA" id="ARBA00023319"/>
    </source>
</evidence>
<keyword evidence="5" id="KW-0272">Extracellular matrix</keyword>
<evidence type="ECO:0000256" key="1">
    <source>
        <dbReference type="ARBA" id="ARBA00004236"/>
    </source>
</evidence>
<keyword evidence="10" id="KW-0472">Membrane</keyword>
<dbReference type="SUPFAM" id="SSF54511">
    <property type="entry name" value="GFP-like"/>
    <property type="match status" value="1"/>
</dbReference>
<dbReference type="FunFam" id="2.60.40.10:FF:002467">
    <property type="entry name" value="High Incidence of Males (Increased X chromosome loss)"/>
    <property type="match status" value="1"/>
</dbReference>
<feature type="domain" description="Ig-like" evidence="17">
    <location>
        <begin position="2028"/>
        <end position="2115"/>
    </location>
</feature>
<dbReference type="InterPro" id="IPR026823">
    <property type="entry name" value="cEGF"/>
</dbReference>
<dbReference type="PROSITE" id="PS01186">
    <property type="entry name" value="EGF_2"/>
    <property type="match status" value="3"/>
</dbReference>
<evidence type="ECO:0000256" key="4">
    <source>
        <dbReference type="ARBA" id="ARBA00022525"/>
    </source>
</evidence>
<feature type="domain" description="Ig-like" evidence="17">
    <location>
        <begin position="928"/>
        <end position="1013"/>
    </location>
</feature>
<organism evidence="19 20">
    <name type="scientific">Strongylocentrotus purpuratus</name>
    <name type="common">Purple sea urchin</name>
    <dbReference type="NCBI Taxonomy" id="7668"/>
    <lineage>
        <taxon>Eukaryota</taxon>
        <taxon>Metazoa</taxon>
        <taxon>Echinodermata</taxon>
        <taxon>Eleutherozoa</taxon>
        <taxon>Echinozoa</taxon>
        <taxon>Echinoidea</taxon>
        <taxon>Euechinoidea</taxon>
        <taxon>Echinacea</taxon>
        <taxon>Camarodonta</taxon>
        <taxon>Echinidea</taxon>
        <taxon>Strongylocentrotidae</taxon>
        <taxon>Strongylocentrotus</taxon>
    </lineage>
</organism>
<dbReference type="SMART" id="SM00409">
    <property type="entry name" value="IG"/>
    <property type="match status" value="34"/>
</dbReference>
<evidence type="ECO:0000313" key="19">
    <source>
        <dbReference type="EnsemblMetazoa" id="XP_030853396"/>
    </source>
</evidence>
<accession>A0A7M7PMR4</accession>
<feature type="domain" description="Ig-like" evidence="17">
    <location>
        <begin position="1838"/>
        <end position="1924"/>
    </location>
</feature>
<dbReference type="SMART" id="SM00181">
    <property type="entry name" value="EGF"/>
    <property type="match status" value="8"/>
</dbReference>
<dbReference type="FunFam" id="2.60.40.10:FF:000005">
    <property type="entry name" value="Neuronal cell adhesion molecule"/>
    <property type="match status" value="1"/>
</dbReference>
<feature type="domain" description="EGF-like" evidence="16">
    <location>
        <begin position="4277"/>
        <end position="4317"/>
    </location>
</feature>
<feature type="domain" description="Ig-like" evidence="17">
    <location>
        <begin position="1383"/>
        <end position="1468"/>
    </location>
</feature>
<feature type="domain" description="Ig-like" evidence="17">
    <location>
        <begin position="1291"/>
        <end position="1378"/>
    </location>
</feature>
<dbReference type="Gene3D" id="3.40.50.410">
    <property type="entry name" value="von Willebrand factor, type A domain"/>
    <property type="match status" value="1"/>
</dbReference>
<evidence type="ECO:0000256" key="6">
    <source>
        <dbReference type="ARBA" id="ARBA00022536"/>
    </source>
</evidence>
<dbReference type="InterPro" id="IPR000884">
    <property type="entry name" value="TSP1_rpt"/>
</dbReference>
<feature type="disulfide bond" evidence="14">
    <location>
        <begin position="4112"/>
        <end position="4122"/>
    </location>
</feature>
<feature type="domain" description="Ig-like" evidence="17">
    <location>
        <begin position="2959"/>
        <end position="3047"/>
    </location>
</feature>
<dbReference type="FunFam" id="2.20.100.10:FF:000007">
    <property type="entry name" value="Thrombospondin 1"/>
    <property type="match status" value="2"/>
</dbReference>
<dbReference type="InterPro" id="IPR003599">
    <property type="entry name" value="Ig_sub"/>
</dbReference>
<dbReference type="Pfam" id="PF07645">
    <property type="entry name" value="EGF_CA"/>
    <property type="match status" value="6"/>
</dbReference>
<feature type="domain" description="Ig-like" evidence="17">
    <location>
        <begin position="656"/>
        <end position="740"/>
    </location>
</feature>
<dbReference type="SUPFAM" id="SSF57184">
    <property type="entry name" value="Growth factor receptor domain"/>
    <property type="match status" value="2"/>
</dbReference>
<evidence type="ECO:0000256" key="8">
    <source>
        <dbReference type="ARBA" id="ARBA00022737"/>
    </source>
</evidence>
<dbReference type="InterPro" id="IPR006605">
    <property type="entry name" value="G2_nidogen/fibulin_G2F"/>
</dbReference>
<feature type="domain" description="Ig-like" evidence="17">
    <location>
        <begin position="3502"/>
        <end position="3587"/>
    </location>
</feature>
<dbReference type="InterPro" id="IPR013783">
    <property type="entry name" value="Ig-like_fold"/>
</dbReference>
<evidence type="ECO:0000259" key="17">
    <source>
        <dbReference type="PROSITE" id="PS50835"/>
    </source>
</evidence>
<dbReference type="InterPro" id="IPR001881">
    <property type="entry name" value="EGF-like_Ca-bd_dom"/>
</dbReference>
<dbReference type="CDD" id="cd00054">
    <property type="entry name" value="EGF_CA"/>
    <property type="match status" value="8"/>
</dbReference>
<dbReference type="SMART" id="SM00408">
    <property type="entry name" value="IGc2"/>
    <property type="match status" value="34"/>
</dbReference>
<dbReference type="FunFam" id="2.60.40.10:FF:001139">
    <property type="entry name" value="Hemicentin 1"/>
    <property type="match status" value="1"/>
</dbReference>
<feature type="domain" description="Ig-like" evidence="17">
    <location>
        <begin position="3323"/>
        <end position="3409"/>
    </location>
</feature>
<feature type="domain" description="Ig-like" evidence="17">
    <location>
        <begin position="2490"/>
        <end position="2573"/>
    </location>
</feature>
<dbReference type="InterPro" id="IPR013106">
    <property type="entry name" value="Ig_V-set"/>
</dbReference>
<dbReference type="InterPro" id="IPR018097">
    <property type="entry name" value="EGF_Ca-bd_CS"/>
</dbReference>
<evidence type="ECO:0000256" key="12">
    <source>
        <dbReference type="ARBA" id="ARBA00023180"/>
    </source>
</evidence>
<dbReference type="Gene3D" id="2.20.100.10">
    <property type="entry name" value="Thrombospondin type-1 (TSP1) repeat"/>
    <property type="match status" value="4"/>
</dbReference>
<dbReference type="Pfam" id="PF25106">
    <property type="entry name" value="VWA_4"/>
    <property type="match status" value="1"/>
</dbReference>
<evidence type="ECO:0000313" key="20">
    <source>
        <dbReference type="Proteomes" id="UP000007110"/>
    </source>
</evidence>
<dbReference type="SMART" id="SM00682">
    <property type="entry name" value="G2F"/>
    <property type="match status" value="1"/>
</dbReference>
<feature type="domain" description="Ig-like" evidence="17">
    <location>
        <begin position="2211"/>
        <end position="2300"/>
    </location>
</feature>
<dbReference type="SMART" id="SM00406">
    <property type="entry name" value="IGv"/>
    <property type="match status" value="13"/>
</dbReference>
<keyword evidence="4" id="KW-0964">Secreted</keyword>
<dbReference type="PROSITE" id="PS50835">
    <property type="entry name" value="IG_LIKE"/>
    <property type="match status" value="34"/>
</dbReference>
<dbReference type="SMART" id="SM00209">
    <property type="entry name" value="TSP1"/>
    <property type="match status" value="5"/>
</dbReference>
<dbReference type="Pfam" id="PF12662">
    <property type="entry name" value="cEGF"/>
    <property type="match status" value="1"/>
</dbReference>
<dbReference type="InterPro" id="IPR049883">
    <property type="entry name" value="NOTCH1_EGF-like"/>
</dbReference>
<dbReference type="PROSITE" id="PS50993">
    <property type="entry name" value="NIDOGEN_G2"/>
    <property type="match status" value="1"/>
</dbReference>
<evidence type="ECO:0000259" key="18">
    <source>
        <dbReference type="PROSITE" id="PS50993"/>
    </source>
</evidence>
<dbReference type="PROSITE" id="PS50026">
    <property type="entry name" value="EGF_3"/>
    <property type="match status" value="4"/>
</dbReference>
<protein>
    <recommendedName>
        <fullName evidence="21">Hemicentin-1</fullName>
    </recommendedName>
</protein>
<dbReference type="Pfam" id="PF07679">
    <property type="entry name" value="I-set"/>
    <property type="match status" value="20"/>
</dbReference>
<dbReference type="InterPro" id="IPR009017">
    <property type="entry name" value="GFP"/>
</dbReference>
<dbReference type="Pfam" id="PF13927">
    <property type="entry name" value="Ig_3"/>
    <property type="match status" value="14"/>
</dbReference>
<dbReference type="FunFam" id="2.60.40.10:FF:001223">
    <property type="entry name" value="Sidekick cell adhesion molecule 1"/>
    <property type="match status" value="1"/>
</dbReference>
<keyword evidence="20" id="KW-1185">Reference proteome</keyword>
<reference evidence="20" key="1">
    <citation type="submission" date="2015-02" db="EMBL/GenBank/DDBJ databases">
        <title>Genome sequencing for Strongylocentrotus purpuratus.</title>
        <authorList>
            <person name="Murali S."/>
            <person name="Liu Y."/>
            <person name="Vee V."/>
            <person name="English A."/>
            <person name="Wang M."/>
            <person name="Skinner E."/>
            <person name="Han Y."/>
            <person name="Muzny D.M."/>
            <person name="Worley K.C."/>
            <person name="Gibbs R.A."/>
        </authorList>
    </citation>
    <scope>NUCLEOTIDE SEQUENCE</scope>
</reference>
<dbReference type="FunFam" id="2.60.40.10:FF:000503">
    <property type="entry name" value="Hemicentin 1"/>
    <property type="match status" value="2"/>
</dbReference>
<feature type="domain" description="Ig-like" evidence="17">
    <location>
        <begin position="3142"/>
        <end position="3225"/>
    </location>
</feature>
<evidence type="ECO:0000256" key="11">
    <source>
        <dbReference type="ARBA" id="ARBA00023157"/>
    </source>
</evidence>
<evidence type="ECO:0000256" key="14">
    <source>
        <dbReference type="PROSITE-ProRule" id="PRU00076"/>
    </source>
</evidence>
<dbReference type="FunFam" id="2.20.100.10:FF:000001">
    <property type="entry name" value="semaphorin-5A isoform X1"/>
    <property type="match status" value="2"/>
</dbReference>
<dbReference type="SUPFAM" id="SSF57196">
    <property type="entry name" value="EGF/Laminin"/>
    <property type="match status" value="2"/>
</dbReference>
<dbReference type="InterPro" id="IPR000742">
    <property type="entry name" value="EGF"/>
</dbReference>
<feature type="domain" description="Ig-like" evidence="17">
    <location>
        <begin position="564"/>
        <end position="649"/>
    </location>
</feature>
<feature type="domain" description="EGF-like" evidence="16">
    <location>
        <begin position="4383"/>
        <end position="4422"/>
    </location>
</feature>
<feature type="domain" description="Ig-like" evidence="17">
    <location>
        <begin position="1929"/>
        <end position="2023"/>
    </location>
</feature>
<keyword evidence="8" id="KW-0677">Repeat</keyword>
<proteinExistence type="predicted"/>
<sequence length="4596" mass="505917">MANFYPTLSGSLPVLATLLFLASHVSPQINSRTSLTIDNVIDPESSSVSSSSGLFFEAEENGAGPFNGGHRTAQTGGTTMAFVFDVTGSMFDDLQQVIEGAERILDSNLKRRDTPLKNFALVPFHDPEIQEITITEDPDYFQQKLKDLYVQGGGDCPEKSITAIYHALNISLPGSFIYVFTDARSNDYELTNEVLKLIQEKESQVVFVMTGDCGNQSHPGFQAYEQIAATSSGQVFMLNKSDVDLVLRFVEISLQSRKVNLLSTDYEHGATQVHQVPIDTRINQITISVSGDSRNVTFRDPRGRDIPLINSQRYNGGQQYLEELLTLENVYVVGMVEPSPGTYELITNSREEHTVRVTAISLLDFAFGFARNPTSDLNNTFHRPIRGVPSNLMIEALHLNPPGILEKVEFLNLRGETIFETRLTQSTENPDLYIAPRTIPPDSYFHIRVSGIDSMNFRFQRLSKAAISPLIPDPPTTFMPRRTPGYYGMDAILTCDVESMIPFTVRWMRRGTPLDGPIEFSETGSATWTIKNSDSRIEGVYSCIAENEEGSARSETYLDITEPPPVIARPYNTSVLPGSDGVMSCFISSTVEYNITWDKPNTLVSLQGHNRVSLMNNGSLVIQDVHPGDAGSYRCRAWNEGGVTEEHVYLYVQERPQINAYQGNVTFTSSQNITLRCSANGYPHPELRWLKDGQELPIVPGTRRGEIIHQIFNASREDQGIYTCLASNTAGSDLLNVYVSYHEPPRIQMTQYRYLTPPSQKATLSCPTSGVPPPEITWFKGDRDLTRVTYTRIWPNGDLDIMGVQDSDSGSYTCYATNEAGVVSETVHLEVGSSPIILQPPIDLGVNYGMNVSVTCIAMGHPPPAVTWRKVGQSHLDINPRITMTEDGNLFIRDMQVEDSGTYVCVAHNEHGSTEASAQLRITNLIQPQISATSQEEVVVVEDDVVVRCNVISGNPPPTVTWFHSSERLYPEYSPRLELFPDGSLGIRGAVMSDAGNYTCVAENAIGNDTKITRIRVHNPPSISGTETSYTVIHHESVTLLCPAAGHPPPLIEWIKNGQTIPNLGLHQSALTLSYVTEQDAGTYICRVSNLAGFSEIEITLFILVPPAHEGVETTGVVNVTQGDSVTLPCNVRGTPPPQISWFKDNLPLPEAGRNFYVNTDGGLVIQQMSVAEEGQYRCVASNIAGNVSKDVRITILVPPSIEPGNTEYAVVAGGSIILSCEAYGIPMPEVVWQKDGAQLSIATRNVRILDLGSLQIDVTSEEHTGTYTCLVTNEAGSTNRLITLSVIVPPRIFDGQTQYTVVQGQAIILHCPATGTPPPTITWSKEGIAIPLNDPHYDVDEIAGTLTMFGVLPTDFGTYKCVVRNDGGSVYKDITLSVHVAPVIEEAVEETFSITIGQTVSLPCEVTGTPPPIVTWYKSGNPISVTSSMVITQDSLDIYSTRPFDTGIYQCVASNVAGNVTRNFRLIVMIPPSIQDGPATRTTEVGAHIELECRADGIPLPDITWYKDGEPLGTYNDPRLRKTAFGTLQIVNVDQEDSGEYACYVSNDAGKASKFVTLTVNLAPILLDSPDSYTSLIRNPVTLQCLAAGFPPPDVTWLKNGAPLNQEDVRYYITPSNSLLIASTMREDSGIYTCNVSNTAGSQYKHMELTVYLPPTSINSGDTSYDVTLNNPVSLPCEVQSYPPPTITWLKDGRVIPYTNSHYRIQPSSLDIPMAVVRDSGVYTCIATNIVGNISRNYQINVQVPPYISPGPDTITAYLGQNVTLPCDSIGVPTPMTMWDKSGLQLNYDNPRFHKLDEGSLIISDVRELDAAAYYCLVVNQAGADTRRITLTVKDAPRIINELPEVMEQIMNTEVRIPCQATGTPRPQVSWFKDGRPIEQLRGYTVLGDNTLLISSLQPYDNGRYECRAQSESGFDSIDVFIDTQVRPHIAGENTPDDPVVVFTEEDQTVILECNVTDSHPPAEVTWYQNGQAILARADIGIHFETGDTSLRLPYLRPEDAGHYHCEATNGQGSSQRHFSVEVHVGPVIRNRRQEQVTVQVGHSVTIHCEASGVPDARILWMFGDIAISSQNSRYHIASNGSLHLREVQVIDSGVFTCIAKNSAGNDTRVVNINVIVPPSINDGTSDIVRTLSSSVILPCESAGVPFPEITWYKNGAPLNLSNPNLEKLFSGSLRIRSVEEEDSGVYRCVAVNQAGHDYKMLTLWIHTPPSLQPDASRNVSTGVDEKVIIPCNISGSPKPQYRWLKNNRELLMNYGKMELLEDGSLMIRDVESIDRGSYTCEATNAVGVLSRDIRLEVSVAPKITGSKTPVEYPVGQYDSIELQCMVTDAFPPPIIKWYKGDETLTGQEEAVTIKDQGITLEIGSVNIANAGEYYCTATNDAGMASMNWTIDVQVTPSILNGQDEYLTTVQNIDITLLCEAEGNPTPTITWERDNKPLELRDSHYLIGEDGSLRITAPQHTDSGGYVCVASNNIGYAIKNFHLVVKIPPKTSTQQEVVTIGLRQSVTLRCQAAGFPAPTISWRKDNLPIPLSTRAFSISSNGGSLTINSTREGDSGIYSCIASNEVGEQSLDILLKVQEPPIILGELEVNRMQHVQLVEGDDIELPCPTTGYPKPRVAWFRDNRILSPPEYKIKDDGTLVIPGAMPFDAGVYTCSAVNEAGNSSISINVTVMVPPLLVDAYRPVDIIVILNNPARLYCEIDISIPMASIVWQKDGISLREDSNIRISRDGQILEINQVQVNNEGRYTCIATNNAGNATKFFGLTVHVPPIFPDGNPVNPMMMSINEDDSTQLGCHASGYPPPTIRWYKDGRLVTHNEPGVAVSNSGEVLRINRVNRIHAGQFTCVASSIVGNISKSYVLNVRVRPEIEGAEFPHNVSVVNNMGIELRCPTVAIPVPEIVWYKDGHRLHPFQSGVLISPDGTTLRIPNAQLHDEGVYQCVATNVAGEEMKLFNLQIDVPPVIVSREPNQIAVIAGGSTTIDCESYGVPKPTVTWTKNNAFISPASIRYDIDPAGLLHIATVTVADEGVFECFVSNSAGNVTRRIDLQVQVQPTITPGRGRVTTQIGQSVRLFCDATGVPTPEILWQKDGQRVSPMEGFLIISDGMLQINDAQPSDAGRYDCIAKNGAGADVFKVILEVHEPPQIAETTKTYEIRVDASVELECRVGGIPKPNIRWLFNGRELGAQSLKLANGNLKIPVVRAEDSGAYTCLAQNDAGFAQAERILVVLDVPRLPRPPREQSEMTISVNRRAVLTCPADGYPPPEVTWRKDGILVEPAGRITMTENHELIIDRVQESDSGTYTCVATNSIGSNRLNFYLTVQVAPTFTHFPNDVELAAGNRLELICEAIGVPMPDIAWLVNGTEMIPNPPTFDGRSVLAIGNVQKSDSGTYMCRAENILGVRTAITAVRVRVPPRIHRIPSDTTLTLGERAVLNCAVNGDPKPEVTWLKNNRPVALTDTMQQSSDGSLIIAPTAISDAGFYKCQALNLYGLDEVSYHLEIQSRPMFVVEPQNTTVSHGENVLLDCIAQGEPEPSMRWQKEGFRVLPVGRVAILPNNTLKIVAAQLTDSGAYMCLAENQMGRAVMTIHLTVMVHGRWGEWQPFEECSVSCGFGVRVRRRFCDNPPVQYRGRDCEGEGVQQDECFAGECPVDGGWGPWSSWQLCDRTCGNGNTIRERICNNPEPRYGGRDCSGLSRETRACNVRPCPVDGVWGSWSIWSTCTVSCGGGQQTRTRTCTGPLHGGQPCEGRSEQTIRCNAEQCPVHGNWSDWDVWGICSAMCGGGIRQRFRSCTKPAPSPTGRPCVGDSIDTEPCNQQPCQVDGKWTPWSPWSECSETCGESSRRKTRECTNPAPAHGGRPCIGAAELIQACHTPPCIVGPRTAVAMVTGSINGQTLNGQLFANISVDNAGYTMVSASMDNVPKDIGNVMRMLISLISPVYWTSAYERDNTANGFSVTEGNFERQTQVRFWSGEELTMGMHSLGVDENGVLQLTILLTGDTPEIFPEDQVITRNYREDYIQTGPGEIYGKSSRHVTIDGTALLYAWNHTILYDDAGSQMPYLVQTLNTEGATVEYNPVDGSLTYTIRVYFTRGEPRNRCPSGFLLDPSGPYCRDINECLQRNTCSHFCQNYYGGHVCACPTGFRLNRFNERTCDDIDECRYNNGNCPSSEECQNTEGSFRCVQHCTRGTRRIPGTTSCGDINECQESPNICSHQCSNTQGSYQCYCNKGYRLRGKNQCEDVNECEEHNPCQINQDCINQQGRYRCITVCQQGFEKARNGSCIDINECRTNRHECAATQTCMNSMGSYACLCPRGFRAEGRRCNDINECANRPCTYQCRNLQGDYECICSPGMMRAPDRKTCIGYEQKVEPPTVLDCMNGWRRVAGRCVDVNECQLAHPCRYRCVNTEGSFMCECPPGYRLSADRVSCDDINECVEHNIQCGGNDLCFNRQGNYSCLETSCPQYYERERFTGYCVRSCPATLTRSELQLCESLPGTIQFRTLALLTDTSAGRDLLRLRVVRSDGTYHTNTYFSIENTQVPFNIRTESSGRGVLSTRLNLQEPRDYVIKVRAQGFSGSHISTHVELDNVFHIHVSVSQFPYSNS</sequence>
<dbReference type="Pfam" id="PF07474">
    <property type="entry name" value="G2F"/>
    <property type="match status" value="1"/>
</dbReference>
<dbReference type="PRINTS" id="PR00907">
    <property type="entry name" value="THRMBOMODULN"/>
</dbReference>
<feature type="domain" description="Ig-like" evidence="17">
    <location>
        <begin position="1200"/>
        <end position="1286"/>
    </location>
</feature>
<feature type="domain" description="EGF-like" evidence="16">
    <location>
        <begin position="4194"/>
        <end position="4233"/>
    </location>
</feature>
<feature type="domain" description="Ig-like" evidence="17">
    <location>
        <begin position="3412"/>
        <end position="3499"/>
    </location>
</feature>
<dbReference type="EnsemblMetazoa" id="XM_030997536">
    <property type="protein sequence ID" value="XP_030853396"/>
    <property type="gene ID" value="LOC574679"/>
</dbReference>
<evidence type="ECO:0000256" key="3">
    <source>
        <dbReference type="ARBA" id="ARBA00022475"/>
    </source>
</evidence>
<dbReference type="Proteomes" id="UP000007110">
    <property type="component" value="Unassembled WGS sequence"/>
</dbReference>
<keyword evidence="6 14" id="KW-0245">EGF-like domain</keyword>
<feature type="domain" description="Ig-like" evidence="17">
    <location>
        <begin position="2303"/>
        <end position="2393"/>
    </location>
</feature>
<dbReference type="FunFam" id="2.60.40.10:FF:000130">
    <property type="entry name" value="Hemicentin 1"/>
    <property type="match status" value="1"/>
</dbReference>
<dbReference type="PROSITE" id="PS00010">
    <property type="entry name" value="ASX_HYDROXYL"/>
    <property type="match status" value="4"/>
</dbReference>
<comment type="caution">
    <text evidence="14">Lacks conserved residue(s) required for the propagation of feature annotation.</text>
</comment>
<dbReference type="FunFam" id="2.10.25.10:FF:000014">
    <property type="entry name" value="Latent-transforming growth factor beta-binding protein 3"/>
    <property type="match status" value="2"/>
</dbReference>
<feature type="domain" description="Ig-like" evidence="17">
    <location>
        <begin position="1565"/>
        <end position="1651"/>
    </location>
</feature>
<feature type="domain" description="Ig-like" evidence="17">
    <location>
        <begin position="2581"/>
        <end position="2671"/>
    </location>
</feature>
<evidence type="ECO:0000256" key="10">
    <source>
        <dbReference type="ARBA" id="ARBA00023136"/>
    </source>
</evidence>
<feature type="domain" description="Ig-like" evidence="17">
    <location>
        <begin position="474"/>
        <end position="561"/>
    </location>
</feature>
<dbReference type="InterPro" id="IPR009030">
    <property type="entry name" value="Growth_fac_rcpt_cys_sf"/>
</dbReference>
<evidence type="ECO:0000259" key="16">
    <source>
        <dbReference type="PROSITE" id="PS50026"/>
    </source>
</evidence>
<dbReference type="PANTHER" id="PTHR45080">
    <property type="entry name" value="CONTACTIN 5"/>
    <property type="match status" value="1"/>
</dbReference>
<dbReference type="Pfam" id="PF00090">
    <property type="entry name" value="TSP_1"/>
    <property type="match status" value="5"/>
</dbReference>
<dbReference type="FunFam" id="2.20.100.10:FF:000002">
    <property type="entry name" value="Unc-5 netrin receptor C"/>
    <property type="match status" value="1"/>
</dbReference>
<dbReference type="Gene3D" id="2.10.25.10">
    <property type="entry name" value="Laminin"/>
    <property type="match status" value="8"/>
</dbReference>
<keyword evidence="11 14" id="KW-1015">Disulfide bond</keyword>
<feature type="domain" description="Ig-like" evidence="17">
    <location>
        <begin position="1655"/>
        <end position="1742"/>
    </location>
</feature>
<feature type="signal peptide" evidence="15">
    <location>
        <begin position="1"/>
        <end position="27"/>
    </location>
</feature>
<dbReference type="InterPro" id="IPR003598">
    <property type="entry name" value="Ig_sub2"/>
</dbReference>
<feature type="domain" description="Ig-like" evidence="17">
    <location>
        <begin position="3052"/>
        <end position="3137"/>
    </location>
</feature>
<dbReference type="FunFam" id="2.10.25.10:FF:000361">
    <property type="entry name" value="von Willebrand factor C and EGF domain-containing protein"/>
    <property type="match status" value="1"/>
</dbReference>
<dbReference type="PANTHER" id="PTHR45080:SF8">
    <property type="entry name" value="IG-LIKE DOMAIN-CONTAINING PROTEIN"/>
    <property type="match status" value="1"/>
</dbReference>
<dbReference type="FunFam" id="2.10.25.10:FF:000526">
    <property type="entry name" value="Dumpy, isoform J"/>
    <property type="match status" value="1"/>
</dbReference>
<dbReference type="FunFam" id="2.60.40.10:FF:002463">
    <property type="entry name" value="High Incidence of Males (Increased X chromosome loss)"/>
    <property type="match status" value="1"/>
</dbReference>
<dbReference type="Pfam" id="PF23560">
    <property type="entry name" value="GBD_Hemicentin"/>
    <property type="match status" value="1"/>
</dbReference>
<evidence type="ECO:0000256" key="9">
    <source>
        <dbReference type="ARBA" id="ARBA00022837"/>
    </source>
</evidence>